<dbReference type="AlphaFoldDB" id="A0A8J7M1Y9"/>
<comment type="caution">
    <text evidence="1">The sequence shown here is derived from an EMBL/GenBank/DDBJ whole genome shotgun (WGS) entry which is preliminary data.</text>
</comment>
<evidence type="ECO:0000313" key="1">
    <source>
        <dbReference type="EMBL" id="MBJ6727223.1"/>
    </source>
</evidence>
<dbReference type="PROSITE" id="PS51257">
    <property type="entry name" value="PROKAR_LIPOPROTEIN"/>
    <property type="match status" value="1"/>
</dbReference>
<protein>
    <recommendedName>
        <fullName evidence="3">Lipoprotein</fullName>
    </recommendedName>
</protein>
<name>A0A8J7M1Y9_9BACT</name>
<keyword evidence="2" id="KW-1185">Reference proteome</keyword>
<evidence type="ECO:0008006" key="3">
    <source>
        <dbReference type="Google" id="ProtNLM"/>
    </source>
</evidence>
<dbReference type="EMBL" id="JAEMHM010000021">
    <property type="protein sequence ID" value="MBJ6727223.1"/>
    <property type="molecule type" value="Genomic_DNA"/>
</dbReference>
<proteinExistence type="predicted"/>
<sequence length="152" mass="16395">MRTATLLFLAFLTGCATPTGYVKSDPAWSPNYGYRDKPMGGNEFSVSFTGNRHTGAQRAAEIVLLRAARLTREQGGTHFVILKEKARAMEAVQLTTLPVVGAGFAAFVPVREQAALEPTAILLIQVVPGQKPVPPEAVDAQSVIDRLGARYR</sequence>
<organism evidence="1 2">
    <name type="scientific">Geomesophilobacter sediminis</name>
    <dbReference type="NCBI Taxonomy" id="2798584"/>
    <lineage>
        <taxon>Bacteria</taxon>
        <taxon>Pseudomonadati</taxon>
        <taxon>Thermodesulfobacteriota</taxon>
        <taxon>Desulfuromonadia</taxon>
        <taxon>Geobacterales</taxon>
        <taxon>Geobacteraceae</taxon>
        <taxon>Geomesophilobacter</taxon>
    </lineage>
</organism>
<reference evidence="1" key="1">
    <citation type="submission" date="2020-12" db="EMBL/GenBank/DDBJ databases">
        <title>Geomonas sp. Red875, isolated from river sediment.</title>
        <authorList>
            <person name="Xu Z."/>
            <person name="Zhang Z."/>
            <person name="Masuda Y."/>
            <person name="Itoh H."/>
            <person name="Senoo K."/>
        </authorList>
    </citation>
    <scope>NUCLEOTIDE SEQUENCE</scope>
    <source>
        <strain evidence="1">Red875</strain>
    </source>
</reference>
<dbReference type="NCBIfam" id="NF047637">
    <property type="entry name" value="lipo_CC0125"/>
    <property type="match status" value="1"/>
</dbReference>
<gene>
    <name evidence="1" type="ORF">JFN93_21135</name>
</gene>
<dbReference type="Proteomes" id="UP000636888">
    <property type="component" value="Unassembled WGS sequence"/>
</dbReference>
<dbReference type="RefSeq" id="WP_199386136.1">
    <property type="nucleotide sequence ID" value="NZ_JAEMHM010000021.1"/>
</dbReference>
<evidence type="ECO:0000313" key="2">
    <source>
        <dbReference type="Proteomes" id="UP000636888"/>
    </source>
</evidence>
<accession>A0A8J7M1Y9</accession>